<feature type="transmembrane region" description="Helical" evidence="1">
    <location>
        <begin position="51"/>
        <end position="77"/>
    </location>
</feature>
<name>A0A928DQJ5_9BACT</name>
<protein>
    <submittedName>
        <fullName evidence="2">Uncharacterized protein</fullName>
    </submittedName>
</protein>
<feature type="transmembrane region" description="Helical" evidence="1">
    <location>
        <begin position="122"/>
        <end position="145"/>
    </location>
</feature>
<keyword evidence="1" id="KW-0812">Transmembrane</keyword>
<comment type="caution">
    <text evidence="2">The sequence shown here is derived from an EMBL/GenBank/DDBJ whole genome shotgun (WGS) entry which is preliminary data.</text>
</comment>
<feature type="transmembrane region" description="Helical" evidence="1">
    <location>
        <begin position="83"/>
        <end position="101"/>
    </location>
</feature>
<organism evidence="2 3">
    <name type="scientific">Candidatus Avelusimicrobium gallicola</name>
    <dbReference type="NCBI Taxonomy" id="2562704"/>
    <lineage>
        <taxon>Bacteria</taxon>
        <taxon>Pseudomonadati</taxon>
        <taxon>Elusimicrobiota</taxon>
        <taxon>Elusimicrobia</taxon>
        <taxon>Elusimicrobiales</taxon>
        <taxon>Elusimicrobiaceae</taxon>
        <taxon>Candidatus Avelusimicrobium</taxon>
    </lineage>
</organism>
<evidence type="ECO:0000313" key="2">
    <source>
        <dbReference type="EMBL" id="MBE6420812.1"/>
    </source>
</evidence>
<dbReference type="EMBL" id="SUVG01000002">
    <property type="protein sequence ID" value="MBE6420812.1"/>
    <property type="molecule type" value="Genomic_DNA"/>
</dbReference>
<proteinExistence type="predicted"/>
<keyword evidence="1" id="KW-1133">Transmembrane helix</keyword>
<keyword evidence="1" id="KW-0472">Membrane</keyword>
<accession>A0A928DQJ5</accession>
<feature type="transmembrane region" description="Helical" evidence="1">
    <location>
        <begin position="190"/>
        <end position="210"/>
    </location>
</feature>
<evidence type="ECO:0000256" key="1">
    <source>
        <dbReference type="SAM" id="Phobius"/>
    </source>
</evidence>
<feature type="transmembrane region" description="Helical" evidence="1">
    <location>
        <begin position="157"/>
        <end position="178"/>
    </location>
</feature>
<evidence type="ECO:0000313" key="3">
    <source>
        <dbReference type="Proteomes" id="UP000725649"/>
    </source>
</evidence>
<reference evidence="2" key="1">
    <citation type="submission" date="2019-04" db="EMBL/GenBank/DDBJ databases">
        <title>Evolution of Biomass-Degrading Anaerobic Consortia Revealed by Metagenomics.</title>
        <authorList>
            <person name="Peng X."/>
        </authorList>
    </citation>
    <scope>NUCLEOTIDE SEQUENCE</scope>
    <source>
        <strain evidence="2">SIG66</strain>
    </source>
</reference>
<feature type="transmembrane region" description="Helical" evidence="1">
    <location>
        <begin position="22"/>
        <end position="44"/>
    </location>
</feature>
<dbReference type="Proteomes" id="UP000725649">
    <property type="component" value="Unassembled WGS sequence"/>
</dbReference>
<dbReference type="AlphaFoldDB" id="A0A928DQJ5"/>
<sequence>MGGEGAGAGKKPISNPRLDGEILMAILKMLLAFVLLPTVFFTLVETGRILVGVLGHFAAAVSFLLGGLIYAGIHYGYYNFSRMYVFMHEMTHALAALLCGCRIKDISIGQNSGYVKMDRCNAFVVLAPYFVPGYVLLTLFVYMIGDLFVDLTPYRQIFLFLVGFFTSFHFIQTFKTLFEADQPDLKLAGGKIFSVVIISLANLVILALVLKGLFPEAVSLGAGAKNVLRGTLNTWRILVNYIIERVINAM</sequence>
<dbReference type="Pfam" id="PF13398">
    <property type="entry name" value="Peptidase_M50B"/>
    <property type="match status" value="1"/>
</dbReference>
<gene>
    <name evidence="2" type="ORF">E7027_01505</name>
</gene>
<dbReference type="InterPro" id="IPR049500">
    <property type="entry name" value="Peptidase_M50B-like"/>
</dbReference>